<feature type="transmembrane region" description="Helical" evidence="7">
    <location>
        <begin position="259"/>
        <end position="278"/>
    </location>
</feature>
<keyword evidence="6 7" id="KW-0472">Membrane</keyword>
<keyword evidence="4 7" id="KW-0812">Transmembrane</keyword>
<dbReference type="EMBL" id="BORR01000009">
    <property type="protein sequence ID" value="GIO37845.1"/>
    <property type="molecule type" value="Genomic_DNA"/>
</dbReference>
<feature type="domain" description="ABC transmembrane type-1" evidence="8">
    <location>
        <begin position="73"/>
        <end position="277"/>
    </location>
</feature>
<feature type="transmembrane region" description="Helical" evidence="7">
    <location>
        <begin position="108"/>
        <end position="127"/>
    </location>
</feature>
<keyword evidence="2 7" id="KW-0813">Transport</keyword>
<evidence type="ECO:0000256" key="6">
    <source>
        <dbReference type="ARBA" id="ARBA00023136"/>
    </source>
</evidence>
<feature type="transmembrane region" description="Helical" evidence="7">
    <location>
        <begin position="12"/>
        <end position="34"/>
    </location>
</feature>
<comment type="similarity">
    <text evidence="7">Belongs to the binding-protein-dependent transport system permease family.</text>
</comment>
<keyword evidence="10" id="KW-1185">Reference proteome</keyword>
<dbReference type="Proteomes" id="UP000681162">
    <property type="component" value="Unassembled WGS sequence"/>
</dbReference>
<dbReference type="PANTHER" id="PTHR43744:SF9">
    <property type="entry name" value="POLYGALACTURONAN_RHAMNOGALACTURONAN TRANSPORT SYSTEM PERMEASE PROTEIN YTCP"/>
    <property type="match status" value="1"/>
</dbReference>
<feature type="transmembrane region" description="Helical" evidence="7">
    <location>
        <begin position="77"/>
        <end position="96"/>
    </location>
</feature>
<evidence type="ECO:0000313" key="9">
    <source>
        <dbReference type="EMBL" id="GIO37845.1"/>
    </source>
</evidence>
<keyword evidence="3" id="KW-1003">Cell membrane</keyword>
<dbReference type="PROSITE" id="PS50928">
    <property type="entry name" value="ABC_TM1"/>
    <property type="match status" value="1"/>
</dbReference>
<protein>
    <submittedName>
        <fullName evidence="9">Protein LplC</fullName>
    </submittedName>
</protein>
<dbReference type="RefSeq" id="WP_212940074.1">
    <property type="nucleotide sequence ID" value="NZ_BORR01000009.1"/>
</dbReference>
<dbReference type="InterPro" id="IPR000515">
    <property type="entry name" value="MetI-like"/>
</dbReference>
<feature type="transmembrane region" description="Helical" evidence="7">
    <location>
        <begin position="139"/>
        <end position="160"/>
    </location>
</feature>
<dbReference type="CDD" id="cd06261">
    <property type="entry name" value="TM_PBP2"/>
    <property type="match status" value="1"/>
</dbReference>
<evidence type="ECO:0000313" key="10">
    <source>
        <dbReference type="Proteomes" id="UP000681162"/>
    </source>
</evidence>
<proteinExistence type="inferred from homology"/>
<name>A0A919XVV8_9BACL</name>
<dbReference type="Gene3D" id="1.10.3720.10">
    <property type="entry name" value="MetI-like"/>
    <property type="match status" value="1"/>
</dbReference>
<dbReference type="GO" id="GO:0055085">
    <property type="term" value="P:transmembrane transport"/>
    <property type="evidence" value="ECO:0007669"/>
    <property type="project" value="InterPro"/>
</dbReference>
<dbReference type="SUPFAM" id="SSF161098">
    <property type="entry name" value="MetI-like"/>
    <property type="match status" value="1"/>
</dbReference>
<organism evidence="9 10">
    <name type="scientific">Paenibacillus antibioticophila</name>
    <dbReference type="NCBI Taxonomy" id="1274374"/>
    <lineage>
        <taxon>Bacteria</taxon>
        <taxon>Bacillati</taxon>
        <taxon>Bacillota</taxon>
        <taxon>Bacilli</taxon>
        <taxon>Bacillales</taxon>
        <taxon>Paenibacillaceae</taxon>
        <taxon>Paenibacillus</taxon>
    </lineage>
</organism>
<evidence type="ECO:0000256" key="7">
    <source>
        <dbReference type="RuleBase" id="RU363032"/>
    </source>
</evidence>
<accession>A0A919XVV8</accession>
<dbReference type="AlphaFoldDB" id="A0A919XVV8"/>
<evidence type="ECO:0000259" key="8">
    <source>
        <dbReference type="PROSITE" id="PS50928"/>
    </source>
</evidence>
<keyword evidence="5 7" id="KW-1133">Transmembrane helix</keyword>
<comment type="subcellular location">
    <subcellularLocation>
        <location evidence="1 7">Cell membrane</location>
        <topology evidence="1 7">Multi-pass membrane protein</topology>
    </subcellularLocation>
</comment>
<evidence type="ECO:0000256" key="5">
    <source>
        <dbReference type="ARBA" id="ARBA00022989"/>
    </source>
</evidence>
<evidence type="ECO:0000256" key="4">
    <source>
        <dbReference type="ARBA" id="ARBA00022692"/>
    </source>
</evidence>
<evidence type="ECO:0000256" key="1">
    <source>
        <dbReference type="ARBA" id="ARBA00004651"/>
    </source>
</evidence>
<comment type="caution">
    <text evidence="9">The sequence shown here is derived from an EMBL/GenBank/DDBJ whole genome shotgun (WGS) entry which is preliminary data.</text>
</comment>
<dbReference type="GO" id="GO:0005886">
    <property type="term" value="C:plasma membrane"/>
    <property type="evidence" value="ECO:0007669"/>
    <property type="project" value="UniProtKB-SubCell"/>
</dbReference>
<dbReference type="InterPro" id="IPR035906">
    <property type="entry name" value="MetI-like_sf"/>
</dbReference>
<dbReference type="PANTHER" id="PTHR43744">
    <property type="entry name" value="ABC TRANSPORTER PERMEASE PROTEIN MG189-RELATED-RELATED"/>
    <property type="match status" value="1"/>
</dbReference>
<dbReference type="Pfam" id="PF00528">
    <property type="entry name" value="BPD_transp_1"/>
    <property type="match status" value="1"/>
</dbReference>
<sequence length="293" mass="32260">MRLTRGEQVASAINYILLGLLGLLALAPFVHVLAQSFSSHRAITSGQVGLWPVDFSFEAYSRVLSQEDFIDAFQVSTLRTIVGTLFNVTMTSLMAYPLSKTYLKGRSVMMFLVVFSMMFGGGMIPTFLVVKATGLLDTFWAYIIPGAISAFNLIIIKNFFQSVPVELEESAKIDGGSNLGILFRIIIPLSMPAIATITLFHAVGHWNAFFDTVLYVTNRDLFPLQVYLRELIMFNQSGIDNNSGYSANMDSTLLAMESLKAAALISSTVPILVVYPFLQKFFVKGLMLGSIKG</sequence>
<gene>
    <name evidence="9" type="primary">lplC_2</name>
    <name evidence="9" type="ORF">J41TS12_27060</name>
</gene>
<evidence type="ECO:0000256" key="3">
    <source>
        <dbReference type="ARBA" id="ARBA00022475"/>
    </source>
</evidence>
<reference evidence="9 10" key="1">
    <citation type="submission" date="2021-03" db="EMBL/GenBank/DDBJ databases">
        <title>Antimicrobial resistance genes in bacteria isolated from Japanese honey, and their potential for conferring macrolide and lincosamide resistance in the American foulbrood pathogen Paenibacillus larvae.</title>
        <authorList>
            <person name="Okamoto M."/>
            <person name="Kumagai M."/>
            <person name="Kanamori H."/>
            <person name="Takamatsu D."/>
        </authorList>
    </citation>
    <scope>NUCLEOTIDE SEQUENCE [LARGE SCALE GENOMIC DNA]</scope>
    <source>
        <strain evidence="9 10">J41TS12</strain>
    </source>
</reference>
<evidence type="ECO:0000256" key="2">
    <source>
        <dbReference type="ARBA" id="ARBA00022448"/>
    </source>
</evidence>
<feature type="transmembrane region" description="Helical" evidence="7">
    <location>
        <begin position="181"/>
        <end position="203"/>
    </location>
</feature>